<protein>
    <submittedName>
        <fullName evidence="1">Uncharacterized protein</fullName>
    </submittedName>
</protein>
<accession>A0A6C0DRV5</accession>
<evidence type="ECO:0000313" key="1">
    <source>
        <dbReference type="EMBL" id="QHT19201.1"/>
    </source>
</evidence>
<dbReference type="EMBL" id="MN739664">
    <property type="protein sequence ID" value="QHT19201.1"/>
    <property type="molecule type" value="Genomic_DNA"/>
</dbReference>
<proteinExistence type="predicted"/>
<dbReference type="AlphaFoldDB" id="A0A6C0DRV5"/>
<organism evidence="1">
    <name type="scientific">viral metagenome</name>
    <dbReference type="NCBI Taxonomy" id="1070528"/>
    <lineage>
        <taxon>unclassified sequences</taxon>
        <taxon>metagenomes</taxon>
        <taxon>organismal metagenomes</taxon>
    </lineage>
</organism>
<reference evidence="1" key="1">
    <citation type="journal article" date="2020" name="Nature">
        <title>Giant virus diversity and host interactions through global metagenomics.</title>
        <authorList>
            <person name="Schulz F."/>
            <person name="Roux S."/>
            <person name="Paez-Espino D."/>
            <person name="Jungbluth S."/>
            <person name="Walsh D.A."/>
            <person name="Denef V.J."/>
            <person name="McMahon K.D."/>
            <person name="Konstantinidis K.T."/>
            <person name="Eloe-Fadrosh E.A."/>
            <person name="Kyrpides N.C."/>
            <person name="Woyke T."/>
        </authorList>
    </citation>
    <scope>NUCLEOTIDE SEQUENCE</scope>
    <source>
        <strain evidence="1">GVMAG-M-3300023174-57</strain>
    </source>
</reference>
<sequence>MCPKKDFRPISPEPGLLIGICSDHIAEYAGINCTLCGHHHHHPENQPACQEFHVLLTADPDEVITWDEVVAPAAAVVPVVEDYEDEPCPGCGGAYDGYDYGGRGCSRVCAYGEPDDY</sequence>
<name>A0A6C0DRV5_9ZZZZ</name>